<dbReference type="SUPFAM" id="SSF53850">
    <property type="entry name" value="Periplasmic binding protein-like II"/>
    <property type="match status" value="1"/>
</dbReference>
<name>A0A939D950_CLOAM</name>
<dbReference type="EMBL" id="JAFJZZ010000002">
    <property type="protein sequence ID" value="MBN7773347.1"/>
    <property type="molecule type" value="Genomic_DNA"/>
</dbReference>
<dbReference type="Pfam" id="PF09084">
    <property type="entry name" value="NMT1"/>
    <property type="match status" value="1"/>
</dbReference>
<accession>A0A939D950</accession>
<comment type="caution">
    <text evidence="3">The sequence shown here is derived from an EMBL/GenBank/DDBJ whole genome shotgun (WGS) entry which is preliminary data.</text>
</comment>
<dbReference type="PANTHER" id="PTHR30024">
    <property type="entry name" value="ALIPHATIC SULFONATES-BINDING PROTEIN-RELATED"/>
    <property type="match status" value="1"/>
</dbReference>
<keyword evidence="1" id="KW-1133">Transmembrane helix</keyword>
<dbReference type="RefSeq" id="WP_206582167.1">
    <property type="nucleotide sequence ID" value="NZ_JAFJZZ010000002.1"/>
</dbReference>
<feature type="transmembrane region" description="Helical" evidence="1">
    <location>
        <begin position="12"/>
        <end position="31"/>
    </location>
</feature>
<keyword evidence="1" id="KW-0812">Transmembrane</keyword>
<dbReference type="Proteomes" id="UP000664545">
    <property type="component" value="Unassembled WGS sequence"/>
</dbReference>
<feature type="domain" description="SsuA/THI5-like" evidence="2">
    <location>
        <begin position="71"/>
        <end position="299"/>
    </location>
</feature>
<reference evidence="3" key="1">
    <citation type="submission" date="2021-02" db="EMBL/GenBank/DDBJ databases">
        <title>Abyssanaerobacter marinus gen.nov., sp., nov, anaerobic bacterium isolated from the Onnuri vent field of Indian Ocean and suggestion of Mogibacteriaceae fam. nov., and proposal of reclassification of ambiguous this family's genus member.</title>
        <authorList>
            <person name="Kim Y.J."/>
            <person name="Yang J.-A."/>
        </authorList>
    </citation>
    <scope>NUCLEOTIDE SEQUENCE</scope>
    <source>
        <strain evidence="3">DSM 2634</strain>
    </source>
</reference>
<evidence type="ECO:0000313" key="4">
    <source>
        <dbReference type="Proteomes" id="UP000664545"/>
    </source>
</evidence>
<protein>
    <submittedName>
        <fullName evidence="3">ABC transporter substrate-binding protein</fullName>
    </submittedName>
</protein>
<proteinExistence type="predicted"/>
<gene>
    <name evidence="3" type="ORF">JYB65_08235</name>
</gene>
<keyword evidence="1" id="KW-0472">Membrane</keyword>
<dbReference type="AlphaFoldDB" id="A0A939D950"/>
<evidence type="ECO:0000259" key="2">
    <source>
        <dbReference type="Pfam" id="PF09084"/>
    </source>
</evidence>
<organism evidence="3 4">
    <name type="scientific">Clostridium aminobutyricum</name>
    <dbReference type="NCBI Taxonomy" id="33953"/>
    <lineage>
        <taxon>Bacteria</taxon>
        <taxon>Bacillati</taxon>
        <taxon>Bacillota</taxon>
        <taxon>Clostridia</taxon>
        <taxon>Eubacteriales</taxon>
        <taxon>Clostridiaceae</taxon>
        <taxon>Clostridium</taxon>
    </lineage>
</organism>
<dbReference type="InterPro" id="IPR015168">
    <property type="entry name" value="SsuA/THI5"/>
</dbReference>
<evidence type="ECO:0000313" key="3">
    <source>
        <dbReference type="EMBL" id="MBN7773347.1"/>
    </source>
</evidence>
<evidence type="ECO:0000256" key="1">
    <source>
        <dbReference type="SAM" id="Phobius"/>
    </source>
</evidence>
<sequence length="363" mass="39292">MSSKKINSKGIIGAVVIVVLIIAVIAGTRLGKTPNASPSASTGGAEVASTGVSDDELFPLRTNTRKDCTLAPVLVADKLGFFKEEGLKLVFTGELTQAQILPSVLNGNNDFSDGHPNDLALKINGGANIIGVERSIIEPPSSVDKKLRHMRYYVNESSGIKNWDDLKAAIAKLPKGKTLKAGGWPSTCEDFVLNNILDKNGIQRSSLEWTTFETDLEKIQALKQGLIDITLVHPPFFDAAAEAGLIQIGDSSDSTLGEAAGTYLYYFTTDFVEEHPEQVKGFVRAMLKAQKWANAHVEETAKLTGDYIGIEVKGNHYYAETSKISDKAIQPWIDDLIKTGLIKEGEPGSKVSDVVTHEFEADE</sequence>
<dbReference type="Gene3D" id="3.40.190.10">
    <property type="entry name" value="Periplasmic binding protein-like II"/>
    <property type="match status" value="1"/>
</dbReference>
<keyword evidence="4" id="KW-1185">Reference proteome</keyword>